<dbReference type="PANTHER" id="PTHR37984">
    <property type="entry name" value="PROTEIN CBG26694"/>
    <property type="match status" value="1"/>
</dbReference>
<dbReference type="InterPro" id="IPR012337">
    <property type="entry name" value="RNaseH-like_sf"/>
</dbReference>
<dbReference type="Proteomes" id="UP000237271">
    <property type="component" value="Unassembled WGS sequence"/>
</dbReference>
<organism evidence="1 2">
    <name type="scientific">Phytophthora palmivora</name>
    <dbReference type="NCBI Taxonomy" id="4796"/>
    <lineage>
        <taxon>Eukaryota</taxon>
        <taxon>Sar</taxon>
        <taxon>Stramenopiles</taxon>
        <taxon>Oomycota</taxon>
        <taxon>Peronosporomycetes</taxon>
        <taxon>Peronosporales</taxon>
        <taxon>Peronosporaceae</taxon>
        <taxon>Phytophthora</taxon>
    </lineage>
</organism>
<accession>A0A2P4WY64</accession>
<evidence type="ECO:0000313" key="2">
    <source>
        <dbReference type="Proteomes" id="UP000237271"/>
    </source>
</evidence>
<dbReference type="SUPFAM" id="SSF53098">
    <property type="entry name" value="Ribonuclease H-like"/>
    <property type="match status" value="1"/>
</dbReference>
<gene>
    <name evidence="1" type="ORF">PHPALM_37143</name>
</gene>
<evidence type="ECO:0000313" key="1">
    <source>
        <dbReference type="EMBL" id="POM58245.1"/>
    </source>
</evidence>
<dbReference type="GO" id="GO:0003676">
    <property type="term" value="F:nucleic acid binding"/>
    <property type="evidence" value="ECO:0007669"/>
    <property type="project" value="InterPro"/>
</dbReference>
<dbReference type="AlphaFoldDB" id="A0A2P4WY64"/>
<keyword evidence="2" id="KW-1185">Reference proteome</keyword>
<dbReference type="InterPro" id="IPR036397">
    <property type="entry name" value="RNaseH_sf"/>
</dbReference>
<reference evidence="1 2" key="1">
    <citation type="journal article" date="2017" name="Genome Biol. Evol.">
        <title>Phytophthora megakarya and P. palmivora, closely related causal agents of cacao black pod rot, underwent increases in genome sizes and gene numbers by different mechanisms.</title>
        <authorList>
            <person name="Ali S.S."/>
            <person name="Shao J."/>
            <person name="Lary D.J."/>
            <person name="Kronmiller B."/>
            <person name="Shen D."/>
            <person name="Strem M.D."/>
            <person name="Amoako-Attah I."/>
            <person name="Akrofi A.Y."/>
            <person name="Begoude B.A."/>
            <person name="Ten Hoopen G.M."/>
            <person name="Coulibaly K."/>
            <person name="Kebe B.I."/>
            <person name="Melnick R.L."/>
            <person name="Guiltinan M.J."/>
            <person name="Tyler B.M."/>
            <person name="Meinhardt L.W."/>
            <person name="Bailey B.A."/>
        </authorList>
    </citation>
    <scope>NUCLEOTIDE SEQUENCE [LARGE SCALE GENOMIC DNA]</scope>
    <source>
        <strain evidence="2">sbr112.9</strain>
    </source>
</reference>
<name>A0A2P4WY64_9STRA</name>
<comment type="caution">
    <text evidence="1">The sequence shown here is derived from an EMBL/GenBank/DDBJ whole genome shotgun (WGS) entry which is preliminary data.</text>
</comment>
<sequence>MRANKHYAIIDKRVVAAGEITAFKGGARGDPGKVKVIAAWTTPTSQKDLKTWLALTSYITSTAQDTLNSLDPSCASPEAIVSDRDPCFTGGGWNTLFQLLGPKLTIPTADHPQTDRQMDLVNRTLRAEALWSWSDQLPMVEFTLNNAMRTYAGPTPFYLNMPCHPRVPLIYR</sequence>
<dbReference type="InterPro" id="IPR050951">
    <property type="entry name" value="Retrovirus_Pol_polyprotein"/>
</dbReference>
<proteinExistence type="predicted"/>
<dbReference type="OrthoDB" id="2273864at2759"/>
<dbReference type="PANTHER" id="PTHR37984:SF5">
    <property type="entry name" value="PROTEIN NYNRIN-LIKE"/>
    <property type="match status" value="1"/>
</dbReference>
<dbReference type="Gene3D" id="3.30.420.10">
    <property type="entry name" value="Ribonuclease H-like superfamily/Ribonuclease H"/>
    <property type="match status" value="1"/>
</dbReference>
<protein>
    <submittedName>
        <fullName evidence="1">Pol protein</fullName>
    </submittedName>
</protein>
<dbReference type="EMBL" id="NCKW01020305">
    <property type="protein sequence ID" value="POM58245.1"/>
    <property type="molecule type" value="Genomic_DNA"/>
</dbReference>